<comment type="caution">
    <text evidence="1">The sequence shown here is derived from an EMBL/GenBank/DDBJ whole genome shotgun (WGS) entry which is preliminary data.</text>
</comment>
<protein>
    <submittedName>
        <fullName evidence="1">Uncharacterized protein</fullName>
    </submittedName>
</protein>
<accession>A0A7J9G3I0</accession>
<gene>
    <name evidence="1" type="ORF">Gohar_016659</name>
</gene>
<keyword evidence="2" id="KW-1185">Reference proteome</keyword>
<organism evidence="1 2">
    <name type="scientific">Gossypium harknessii</name>
    <dbReference type="NCBI Taxonomy" id="34285"/>
    <lineage>
        <taxon>Eukaryota</taxon>
        <taxon>Viridiplantae</taxon>
        <taxon>Streptophyta</taxon>
        <taxon>Embryophyta</taxon>
        <taxon>Tracheophyta</taxon>
        <taxon>Spermatophyta</taxon>
        <taxon>Magnoliopsida</taxon>
        <taxon>eudicotyledons</taxon>
        <taxon>Gunneridae</taxon>
        <taxon>Pentapetalae</taxon>
        <taxon>rosids</taxon>
        <taxon>malvids</taxon>
        <taxon>Malvales</taxon>
        <taxon>Malvaceae</taxon>
        <taxon>Malvoideae</taxon>
        <taxon>Gossypium</taxon>
    </lineage>
</organism>
<dbReference type="OrthoDB" id="996085at2759"/>
<evidence type="ECO:0000313" key="2">
    <source>
        <dbReference type="Proteomes" id="UP000593560"/>
    </source>
</evidence>
<name>A0A7J9G3I0_9ROSI</name>
<dbReference type="EMBL" id="JABFAD010000002">
    <property type="protein sequence ID" value="MBA0792136.1"/>
    <property type="molecule type" value="Genomic_DNA"/>
</dbReference>
<dbReference type="Proteomes" id="UP000593560">
    <property type="component" value="Unassembled WGS sequence"/>
</dbReference>
<dbReference type="AlphaFoldDB" id="A0A7J9G3I0"/>
<feature type="non-terminal residue" evidence="1">
    <location>
        <position position="1"/>
    </location>
</feature>
<proteinExistence type="predicted"/>
<evidence type="ECO:0000313" key="1">
    <source>
        <dbReference type="EMBL" id="MBA0792136.1"/>
    </source>
</evidence>
<reference evidence="1 2" key="1">
    <citation type="journal article" date="2019" name="Genome Biol. Evol.">
        <title>Insights into the evolution of the New World diploid cottons (Gossypium, subgenus Houzingenia) based on genome sequencing.</title>
        <authorList>
            <person name="Grover C.E."/>
            <person name="Arick M.A. 2nd"/>
            <person name="Thrash A."/>
            <person name="Conover J.L."/>
            <person name="Sanders W.S."/>
            <person name="Peterson D.G."/>
            <person name="Frelichowski J.E."/>
            <person name="Scheffler J.A."/>
            <person name="Scheffler B.E."/>
            <person name="Wendel J.F."/>
        </authorList>
    </citation>
    <scope>NUCLEOTIDE SEQUENCE [LARGE SCALE GENOMIC DNA]</scope>
    <source>
        <strain evidence="1">0</strain>
        <tissue evidence="1">Leaf</tissue>
    </source>
</reference>
<sequence>NSRLCKFATPDQTTAKFFQEKSTASAMLVQAKTKKEYKKLMAEMLKLNEFWIRRR</sequence>